<evidence type="ECO:0000313" key="5">
    <source>
        <dbReference type="Proteomes" id="UP000708208"/>
    </source>
</evidence>
<feature type="domain" description="C2H2-type" evidence="3">
    <location>
        <begin position="68"/>
        <end position="96"/>
    </location>
</feature>
<gene>
    <name evidence="4" type="ORF">AFUS01_LOCUS19142</name>
</gene>
<feature type="region of interest" description="Disordered" evidence="2">
    <location>
        <begin position="1"/>
        <end position="32"/>
    </location>
</feature>
<dbReference type="EMBL" id="CAJVCH010195526">
    <property type="protein sequence ID" value="CAG7730501.1"/>
    <property type="molecule type" value="Genomic_DNA"/>
</dbReference>
<feature type="region of interest" description="Disordered" evidence="2">
    <location>
        <begin position="377"/>
        <end position="397"/>
    </location>
</feature>
<dbReference type="SMART" id="SM00355">
    <property type="entry name" value="ZnF_C2H2"/>
    <property type="match status" value="2"/>
</dbReference>
<feature type="domain" description="C2H2-type" evidence="3">
    <location>
        <begin position="97"/>
        <end position="125"/>
    </location>
</feature>
<feature type="compositionally biased region" description="Polar residues" evidence="2">
    <location>
        <begin position="336"/>
        <end position="352"/>
    </location>
</feature>
<keyword evidence="1" id="KW-0479">Metal-binding</keyword>
<keyword evidence="1" id="KW-0863">Zinc-finger</keyword>
<sequence>QNRTDTKAIKTHGTADVKCMPKPSDKAPNVGKNEKYESDACLIIDEFQLEASKRKKSSNESPGETRTEPCYKCDMLFSNHRSLQDHLRQAHNEKMFYPCVHCGKTFTCHSSLSSHIEMIHKTRKYSKFVLSTGDLPQHEDNHRTIAMRDPKRELRNLQVPSSPSIHPLRGSCSSRHIPQSPNLSPELVSALPPAQRGIPWEVGTLKSPITTSNVSTSKQGKYPTNTIKPSIQLKERNTSTTRNVPLMTNSSHHLYKTRETAVAARKEFISRKEESLNAGGKISSKVLTRANDPSCSMRRRSTASNVLKFHLNFPNHRGHQSYRQNGEFDRDKRKSQIQPFTRAVTNERNCTPTRPPTRAIVSTRSGGYHFSEKYSNQISGKSRGYPNGHHLSSASSSYQFSDKSSDYQLAHNIYPSSNYYSGLTNSSRPINIDSLRNSSPPSSYIISRPGYINEYKSNKFPLRQSSLSHSVPTALSVPPEDWNNSYVSHCPKQGSNNTGPSFSGAFREEVFDTSCCSCQMNNLHTRDITKISEQQLNNRPGWSALTWHSTTESCGCTLEQKEPREEIDMQIGDALRGVSTLSYENNWP</sequence>
<feature type="region of interest" description="Disordered" evidence="2">
    <location>
        <begin position="158"/>
        <end position="177"/>
    </location>
</feature>
<evidence type="ECO:0000256" key="2">
    <source>
        <dbReference type="SAM" id="MobiDB-lite"/>
    </source>
</evidence>
<dbReference type="PROSITE" id="PS50157">
    <property type="entry name" value="ZINC_FINGER_C2H2_2"/>
    <property type="match status" value="2"/>
</dbReference>
<dbReference type="AlphaFoldDB" id="A0A8J2K8R0"/>
<protein>
    <recommendedName>
        <fullName evidence="3">C2H2-type domain-containing protein</fullName>
    </recommendedName>
</protein>
<name>A0A8J2K8R0_9HEXA</name>
<feature type="non-terminal residue" evidence="4">
    <location>
        <position position="588"/>
    </location>
</feature>
<evidence type="ECO:0000259" key="3">
    <source>
        <dbReference type="PROSITE" id="PS50157"/>
    </source>
</evidence>
<organism evidence="4 5">
    <name type="scientific">Allacma fusca</name>
    <dbReference type="NCBI Taxonomy" id="39272"/>
    <lineage>
        <taxon>Eukaryota</taxon>
        <taxon>Metazoa</taxon>
        <taxon>Ecdysozoa</taxon>
        <taxon>Arthropoda</taxon>
        <taxon>Hexapoda</taxon>
        <taxon>Collembola</taxon>
        <taxon>Symphypleona</taxon>
        <taxon>Sminthuridae</taxon>
        <taxon>Allacma</taxon>
    </lineage>
</organism>
<evidence type="ECO:0000313" key="4">
    <source>
        <dbReference type="EMBL" id="CAG7730501.1"/>
    </source>
</evidence>
<proteinExistence type="predicted"/>
<accession>A0A8J2K8R0</accession>
<dbReference type="GO" id="GO:0008270">
    <property type="term" value="F:zinc ion binding"/>
    <property type="evidence" value="ECO:0007669"/>
    <property type="project" value="UniProtKB-KW"/>
</dbReference>
<dbReference type="InterPro" id="IPR013087">
    <property type="entry name" value="Znf_C2H2_type"/>
</dbReference>
<comment type="caution">
    <text evidence="4">The sequence shown here is derived from an EMBL/GenBank/DDBJ whole genome shotgun (WGS) entry which is preliminary data.</text>
</comment>
<dbReference type="Proteomes" id="UP000708208">
    <property type="component" value="Unassembled WGS sequence"/>
</dbReference>
<keyword evidence="5" id="KW-1185">Reference proteome</keyword>
<feature type="non-terminal residue" evidence="4">
    <location>
        <position position="1"/>
    </location>
</feature>
<keyword evidence="1" id="KW-0862">Zinc</keyword>
<evidence type="ECO:0000256" key="1">
    <source>
        <dbReference type="PROSITE-ProRule" id="PRU00042"/>
    </source>
</evidence>
<dbReference type="PROSITE" id="PS00028">
    <property type="entry name" value="ZINC_FINGER_C2H2_1"/>
    <property type="match status" value="1"/>
</dbReference>
<reference evidence="4" key="1">
    <citation type="submission" date="2021-06" db="EMBL/GenBank/DDBJ databases">
        <authorList>
            <person name="Hodson N. C."/>
            <person name="Mongue J. A."/>
            <person name="Jaron S. K."/>
        </authorList>
    </citation>
    <scope>NUCLEOTIDE SEQUENCE</scope>
</reference>
<feature type="region of interest" description="Disordered" evidence="2">
    <location>
        <begin position="315"/>
        <end position="365"/>
    </location>
</feature>